<dbReference type="InterPro" id="IPR039261">
    <property type="entry name" value="FNR_nucleotide-bd"/>
</dbReference>
<keyword evidence="4" id="KW-1185">Reference proteome</keyword>
<organism evidence="3 4">
    <name type="scientific">Zymoseptoria brevis</name>
    <dbReference type="NCBI Taxonomy" id="1047168"/>
    <lineage>
        <taxon>Eukaryota</taxon>
        <taxon>Fungi</taxon>
        <taxon>Dikarya</taxon>
        <taxon>Ascomycota</taxon>
        <taxon>Pezizomycotina</taxon>
        <taxon>Dothideomycetes</taxon>
        <taxon>Dothideomycetidae</taxon>
        <taxon>Mycosphaerellales</taxon>
        <taxon>Mycosphaerellaceae</taxon>
        <taxon>Zymoseptoria</taxon>
    </lineage>
</organism>
<comment type="caution">
    <text evidence="3">The sequence shown here is derived from an EMBL/GenBank/DDBJ whole genome shotgun (WGS) entry which is preliminary data.</text>
</comment>
<keyword evidence="2" id="KW-1133">Transmembrane helix</keyword>
<evidence type="ECO:0000256" key="1">
    <source>
        <dbReference type="SAM" id="MobiDB-lite"/>
    </source>
</evidence>
<feature type="transmembrane region" description="Helical" evidence="2">
    <location>
        <begin position="488"/>
        <end position="506"/>
    </location>
</feature>
<keyword evidence="2" id="KW-0472">Membrane</keyword>
<feature type="region of interest" description="Disordered" evidence="1">
    <location>
        <begin position="1"/>
        <end position="26"/>
    </location>
</feature>
<evidence type="ECO:0000256" key="2">
    <source>
        <dbReference type="SAM" id="Phobius"/>
    </source>
</evidence>
<dbReference type="InterPro" id="IPR052979">
    <property type="entry name" value="Adenylate-forming_domain"/>
</dbReference>
<feature type="region of interest" description="Disordered" evidence="1">
    <location>
        <begin position="46"/>
        <end position="82"/>
    </location>
</feature>
<feature type="transmembrane region" description="Helical" evidence="2">
    <location>
        <begin position="450"/>
        <end position="468"/>
    </location>
</feature>
<feature type="transmembrane region" description="Helical" evidence="2">
    <location>
        <begin position="518"/>
        <end position="541"/>
    </location>
</feature>
<dbReference type="OrthoDB" id="3142841at2759"/>
<evidence type="ECO:0008006" key="5">
    <source>
        <dbReference type="Google" id="ProtNLM"/>
    </source>
</evidence>
<proteinExistence type="predicted"/>
<dbReference type="Proteomes" id="UP000033647">
    <property type="component" value="Unassembled WGS sequence"/>
</dbReference>
<feature type="compositionally biased region" description="Basic and acidic residues" evidence="1">
    <location>
        <begin position="275"/>
        <end position="287"/>
    </location>
</feature>
<protein>
    <recommendedName>
        <fullName evidence="5">Integral membrane protein TmpA</fullName>
    </recommendedName>
</protein>
<evidence type="ECO:0000313" key="3">
    <source>
        <dbReference type="EMBL" id="KJX98331.1"/>
    </source>
</evidence>
<dbReference type="SUPFAM" id="SSF52343">
    <property type="entry name" value="Ferredoxin reductase-like, C-terminal NADP-linked domain"/>
    <property type="match status" value="1"/>
</dbReference>
<reference evidence="3 4" key="1">
    <citation type="submission" date="2015-03" db="EMBL/GenBank/DDBJ databases">
        <title>RNA-seq based gene annotation and comparative genomics of four Zymoseptoria species reveal species-specific pathogenicity related genes and transposable element activity.</title>
        <authorList>
            <person name="Grandaubert J."/>
            <person name="Bhattacharyya A."/>
            <person name="Stukenbrock E.H."/>
        </authorList>
    </citation>
    <scope>NUCLEOTIDE SEQUENCE [LARGE SCALE GENOMIC DNA]</scope>
    <source>
        <strain evidence="3 4">Zb18110</strain>
    </source>
</reference>
<dbReference type="PANTHER" id="PTHR33927:SF5">
    <property type="entry name" value="ENZYME, PUTATIVE (AFU_ORTHOLOGUE AFUA_8G01222)-RELATED"/>
    <property type="match status" value="1"/>
</dbReference>
<feature type="transmembrane region" description="Helical" evidence="2">
    <location>
        <begin position="341"/>
        <end position="359"/>
    </location>
</feature>
<dbReference type="EMBL" id="LAFY01000409">
    <property type="protein sequence ID" value="KJX98331.1"/>
    <property type="molecule type" value="Genomic_DNA"/>
</dbReference>
<dbReference type="PANTHER" id="PTHR33927">
    <property type="entry name" value="TRANSMEMBRANE PROTEIN"/>
    <property type="match status" value="1"/>
</dbReference>
<feature type="compositionally biased region" description="Polar residues" evidence="1">
    <location>
        <begin position="53"/>
        <end position="64"/>
    </location>
</feature>
<feature type="transmembrane region" description="Helical" evidence="2">
    <location>
        <begin position="417"/>
        <end position="438"/>
    </location>
</feature>
<dbReference type="AlphaFoldDB" id="A0A0F4GLP5"/>
<evidence type="ECO:0000313" key="4">
    <source>
        <dbReference type="Proteomes" id="UP000033647"/>
    </source>
</evidence>
<feature type="region of interest" description="Disordered" evidence="1">
    <location>
        <begin position="270"/>
        <end position="289"/>
    </location>
</feature>
<name>A0A0F4GLP5_9PEZI</name>
<sequence length="751" mass="82984">MTASNGAPATERRQHDSNTSEITPQRPEFCVTVDTIPFCVAATKRQRPAFTGSPRTRTLSTNKALSDKAPSHIGSFSDVKSNETTYNSPAIPSNSDFHLKLLTSLELCSSSNHQTENQILPKQDLALSEDWTLSSEVPHRLRSLRNSTPLSDIMDSDYAAPKEAYDQAHDVNESAPICDKTHEHSEFENVPLSPIAHRDIYAPEFCSPRDLEAGDLLAEDGHAGASSANPIDVSDDTELVEANGQIPAEVLSSLESLGAGLHHVNVTCADDSEKDSEVTKTSEDTKRSSGSKFEIESFDSMQLLLPEDVKEITAKYALPAPKKSERYNKLRYGFFSAYRRLFSVFFLANIILMCTLGALSTVRPGFFTYQHAGTAVAVNVFVTSLARHEHFINLLFKIVVSIPHSAPLSFRRHASKIYSFGGVHSGCGVSAFLWYICYATLLLKAFPKNAGLITTVSIMTACFIVLIVLSYPPIRSLHHNSWEWSHRFAGWLAVAVFWAQILLVSFSVGHTESIKPGMVLITTPAFYFLCAIMYLLIYPWLRLRRRTYDIEKISNHSVRLWVHHDTQMATCRGTRLATNPLLENHGFATIPNENGARGYSILIAKNGDWTTKIVEDPPRYLWQRGAPTTGVASVSLVFKKVLCVCTGTGIGPILSFIQAHPEWNCRILWTARMPQVSFGSAIMGAVTKSDPNALIYDTANGRCDMSALTYAATKESEAEAVIIISNPKLTKQVVYDMECRGVAAFGAIWDS</sequence>
<accession>A0A0F4GLP5</accession>
<gene>
    <name evidence="3" type="ORF">TI39_contig417g00003</name>
</gene>
<keyword evidence="2" id="KW-0812">Transmembrane</keyword>